<feature type="domain" description="N-acetyltransferase" evidence="1">
    <location>
        <begin position="6"/>
        <end position="166"/>
    </location>
</feature>
<dbReference type="EMBL" id="CP021377">
    <property type="protein sequence ID" value="ART81776.1"/>
    <property type="molecule type" value="Genomic_DNA"/>
</dbReference>
<proteinExistence type="predicted"/>
<dbReference type="AlphaFoldDB" id="A0A1Y0D3J5"/>
<dbReference type="InterPro" id="IPR000182">
    <property type="entry name" value="GNAT_dom"/>
</dbReference>
<dbReference type="KEGG" id="opf:CBP31_03365"/>
<dbReference type="SUPFAM" id="SSF55729">
    <property type="entry name" value="Acyl-CoA N-acyltransferases (Nat)"/>
    <property type="match status" value="1"/>
</dbReference>
<sequence length="182" mass="20738">MMRNNIVVRPMTKKYAPERVRILRQPSVINGVFMEQPVSVEKTELWCDSIIKSTVRTDFVFLEGEAVVGFSGLVNISHKNGTAEFYIFIDNDIQGKGCGRFITNWLLTFAKDELGLRKITLFVTAGNEAALSLYENIGFSLEGTLLKHSWFRGRYVDRLILSIFLDDVNNELNAYEYFHGGV</sequence>
<evidence type="ECO:0000313" key="2">
    <source>
        <dbReference type="EMBL" id="ART81776.1"/>
    </source>
</evidence>
<reference evidence="2 3" key="1">
    <citation type="journal article" date="2014" name="Int. J. Syst. Evol. Microbiol.">
        <title>Oceanisphaera profunda sp. nov., a marine bacterium isolated from deep-sea sediment, and emended description of the genus Oceanisphaera.</title>
        <authorList>
            <person name="Xu Z."/>
            <person name="Zhang X.Y."/>
            <person name="Su H.N."/>
            <person name="Yu Z.C."/>
            <person name="Liu C."/>
            <person name="Li H."/>
            <person name="Chen X.L."/>
            <person name="Song X.Y."/>
            <person name="Xie B.B."/>
            <person name="Qin Q.L."/>
            <person name="Zhou B.C."/>
            <person name="Shi M."/>
            <person name="Huang Y."/>
            <person name="Zhang Y.Z."/>
        </authorList>
    </citation>
    <scope>NUCLEOTIDE SEQUENCE [LARGE SCALE GENOMIC DNA]</scope>
    <source>
        <strain evidence="2 3">SM1222</strain>
    </source>
</reference>
<dbReference type="OrthoDB" id="336415at2"/>
<gene>
    <name evidence="2" type="ORF">CBP31_03365</name>
</gene>
<dbReference type="Proteomes" id="UP000243937">
    <property type="component" value="Chromosome"/>
</dbReference>
<protein>
    <recommendedName>
        <fullName evidence="1">N-acetyltransferase domain-containing protein</fullName>
    </recommendedName>
</protein>
<dbReference type="GO" id="GO:0016747">
    <property type="term" value="F:acyltransferase activity, transferring groups other than amino-acyl groups"/>
    <property type="evidence" value="ECO:0007669"/>
    <property type="project" value="InterPro"/>
</dbReference>
<dbReference type="Gene3D" id="3.40.630.30">
    <property type="match status" value="1"/>
</dbReference>
<dbReference type="RefSeq" id="WP_087034864.1">
    <property type="nucleotide sequence ID" value="NZ_CP021377.1"/>
</dbReference>
<keyword evidence="3" id="KW-1185">Reference proteome</keyword>
<dbReference type="InterPro" id="IPR016181">
    <property type="entry name" value="Acyl_CoA_acyltransferase"/>
</dbReference>
<dbReference type="PROSITE" id="PS51186">
    <property type="entry name" value="GNAT"/>
    <property type="match status" value="1"/>
</dbReference>
<dbReference type="Pfam" id="PF13302">
    <property type="entry name" value="Acetyltransf_3"/>
    <property type="match status" value="1"/>
</dbReference>
<dbReference type="PANTHER" id="PTHR43415:SF3">
    <property type="entry name" value="GNAT-FAMILY ACETYLTRANSFERASE"/>
    <property type="match status" value="1"/>
</dbReference>
<organism evidence="2 3">
    <name type="scientific">Oceanisphaera profunda</name>
    <dbReference type="NCBI Taxonomy" id="1416627"/>
    <lineage>
        <taxon>Bacteria</taxon>
        <taxon>Pseudomonadati</taxon>
        <taxon>Pseudomonadota</taxon>
        <taxon>Gammaproteobacteria</taxon>
        <taxon>Aeromonadales</taxon>
        <taxon>Aeromonadaceae</taxon>
        <taxon>Oceanisphaera</taxon>
    </lineage>
</organism>
<name>A0A1Y0D3J5_9GAMM</name>
<accession>A0A1Y0D3J5</accession>
<evidence type="ECO:0000259" key="1">
    <source>
        <dbReference type="PROSITE" id="PS51186"/>
    </source>
</evidence>
<evidence type="ECO:0000313" key="3">
    <source>
        <dbReference type="Proteomes" id="UP000243937"/>
    </source>
</evidence>
<dbReference type="PANTHER" id="PTHR43415">
    <property type="entry name" value="SPERMIDINE N(1)-ACETYLTRANSFERASE"/>
    <property type="match status" value="1"/>
</dbReference>